<proteinExistence type="predicted"/>
<dbReference type="OrthoDB" id="3236341at2759"/>
<accession>A0A067MFA9</accession>
<sequence>MDDAFTEYNNNGASGNDPIAAIPTDLVLPPPEEDESPSADIYRPPSGGGGENSAAADTMFICGQKSLKRLHPESMIDLERYTKVPRRMGELMTYALLLEVRDALHVDGASNPISMWKITAGSGSSCVNLFFTVCASLTRPYAQETVKTQRFGVPCGLENDGERWKEVESECKSVITGLKSGIKQAIAITLGSKATAKKVGKLVPAAPDIVSLGEAIIHGTDLKLTVRHLARIAFLRKVLAEKATTGEDSYWIEVDKQLHDIREVYKGDRKAESYKFKSIFDEDLVKYGNPSGRLGVQPDELSAWQTAAEGALA</sequence>
<reference evidence="3" key="1">
    <citation type="journal article" date="2014" name="Proc. Natl. Acad. Sci. U.S.A.">
        <title>Extensive sampling of basidiomycete genomes demonstrates inadequacy of the white-rot/brown-rot paradigm for wood decay fungi.</title>
        <authorList>
            <person name="Riley R."/>
            <person name="Salamov A.A."/>
            <person name="Brown D.W."/>
            <person name="Nagy L.G."/>
            <person name="Floudas D."/>
            <person name="Held B.W."/>
            <person name="Levasseur A."/>
            <person name="Lombard V."/>
            <person name="Morin E."/>
            <person name="Otillar R."/>
            <person name="Lindquist E.A."/>
            <person name="Sun H."/>
            <person name="LaButti K.M."/>
            <person name="Schmutz J."/>
            <person name="Jabbour D."/>
            <person name="Luo H."/>
            <person name="Baker S.E."/>
            <person name="Pisabarro A.G."/>
            <person name="Walton J.D."/>
            <person name="Blanchette R.A."/>
            <person name="Henrissat B."/>
            <person name="Martin F."/>
            <person name="Cullen D."/>
            <person name="Hibbett D.S."/>
            <person name="Grigoriev I.V."/>
        </authorList>
    </citation>
    <scope>NUCLEOTIDE SEQUENCE [LARGE SCALE GENOMIC DNA]</scope>
    <source>
        <strain evidence="3">FD-172 SS1</strain>
    </source>
</reference>
<evidence type="ECO:0000256" key="1">
    <source>
        <dbReference type="SAM" id="MobiDB-lite"/>
    </source>
</evidence>
<feature type="region of interest" description="Disordered" evidence="1">
    <location>
        <begin position="1"/>
        <end position="55"/>
    </location>
</feature>
<evidence type="ECO:0000313" key="3">
    <source>
        <dbReference type="Proteomes" id="UP000027195"/>
    </source>
</evidence>
<dbReference type="HOGENOM" id="CLU_888499_0_0_1"/>
<protein>
    <submittedName>
        <fullName evidence="2">Uncharacterized protein</fullName>
    </submittedName>
</protein>
<dbReference type="Proteomes" id="UP000027195">
    <property type="component" value="Unassembled WGS sequence"/>
</dbReference>
<gene>
    <name evidence="2" type="ORF">BOTBODRAFT_178053</name>
</gene>
<name>A0A067MFA9_BOTB1</name>
<dbReference type="InParanoid" id="A0A067MFA9"/>
<dbReference type="AlphaFoldDB" id="A0A067MFA9"/>
<dbReference type="EMBL" id="KL198066">
    <property type="protein sequence ID" value="KDQ10567.1"/>
    <property type="molecule type" value="Genomic_DNA"/>
</dbReference>
<evidence type="ECO:0000313" key="2">
    <source>
        <dbReference type="EMBL" id="KDQ10567.1"/>
    </source>
</evidence>
<keyword evidence="3" id="KW-1185">Reference proteome</keyword>
<organism evidence="2 3">
    <name type="scientific">Botryobasidium botryosum (strain FD-172 SS1)</name>
    <dbReference type="NCBI Taxonomy" id="930990"/>
    <lineage>
        <taxon>Eukaryota</taxon>
        <taxon>Fungi</taxon>
        <taxon>Dikarya</taxon>
        <taxon>Basidiomycota</taxon>
        <taxon>Agaricomycotina</taxon>
        <taxon>Agaricomycetes</taxon>
        <taxon>Cantharellales</taxon>
        <taxon>Botryobasidiaceae</taxon>
        <taxon>Botryobasidium</taxon>
    </lineage>
</organism>